<evidence type="ECO:0000256" key="2">
    <source>
        <dbReference type="ARBA" id="ARBA00023015"/>
    </source>
</evidence>
<dbReference type="GO" id="GO:0003700">
    <property type="term" value="F:DNA-binding transcription factor activity"/>
    <property type="evidence" value="ECO:0007669"/>
    <property type="project" value="InterPro"/>
</dbReference>
<keyword evidence="2" id="KW-0805">Transcription regulation</keyword>
<proteinExistence type="inferred from homology"/>
<evidence type="ECO:0000256" key="3">
    <source>
        <dbReference type="ARBA" id="ARBA00023125"/>
    </source>
</evidence>
<dbReference type="PANTHER" id="PTHR30346">
    <property type="entry name" value="TRANSCRIPTIONAL DUAL REGULATOR HCAR-RELATED"/>
    <property type="match status" value="1"/>
</dbReference>
<dbReference type="InterPro" id="IPR000847">
    <property type="entry name" value="LysR_HTH_N"/>
</dbReference>
<dbReference type="Pfam" id="PF03466">
    <property type="entry name" value="LysR_substrate"/>
    <property type="match status" value="1"/>
</dbReference>
<dbReference type="PROSITE" id="PS50931">
    <property type="entry name" value="HTH_LYSR"/>
    <property type="match status" value="1"/>
</dbReference>
<evidence type="ECO:0000313" key="6">
    <source>
        <dbReference type="EMBL" id="CAK9892513.1"/>
    </source>
</evidence>
<dbReference type="Pfam" id="PF00126">
    <property type="entry name" value="HTH_1"/>
    <property type="match status" value="1"/>
</dbReference>
<evidence type="ECO:0000256" key="4">
    <source>
        <dbReference type="ARBA" id="ARBA00023163"/>
    </source>
</evidence>
<gene>
    <name evidence="7" type="primary">hdfR_5</name>
    <name evidence="6" type="synonym">hdfR_11</name>
    <name evidence="7" type="ORF">PS652_04489</name>
    <name evidence="6" type="ORF">PS652_05380</name>
</gene>
<evidence type="ECO:0000313" key="8">
    <source>
        <dbReference type="Proteomes" id="UP000326595"/>
    </source>
</evidence>
<dbReference type="EMBL" id="CABVHG010000033">
    <property type="protein sequence ID" value="VVN24197.1"/>
    <property type="molecule type" value="Genomic_DNA"/>
</dbReference>
<dbReference type="SUPFAM" id="SSF53850">
    <property type="entry name" value="Periplasmic binding protein-like II"/>
    <property type="match status" value="1"/>
</dbReference>
<protein>
    <submittedName>
        <fullName evidence="7">HTH-type transcriptional regulator HdfR</fullName>
    </submittedName>
</protein>
<organism evidence="7">
    <name type="scientific">Pseudomonas fluorescens</name>
    <dbReference type="NCBI Taxonomy" id="294"/>
    <lineage>
        <taxon>Bacteria</taxon>
        <taxon>Pseudomonadati</taxon>
        <taxon>Pseudomonadota</taxon>
        <taxon>Gammaproteobacteria</taxon>
        <taxon>Pseudomonadales</taxon>
        <taxon>Pseudomonadaceae</taxon>
        <taxon>Pseudomonas</taxon>
    </lineage>
</organism>
<dbReference type="RefSeq" id="WP_038998401.1">
    <property type="nucleotide sequence ID" value="NZ_OZ024668.1"/>
</dbReference>
<dbReference type="PANTHER" id="PTHR30346:SF28">
    <property type="entry name" value="HTH-TYPE TRANSCRIPTIONAL REGULATOR CYNR"/>
    <property type="match status" value="1"/>
</dbReference>
<dbReference type="CDD" id="cd05466">
    <property type="entry name" value="PBP2_LTTR_substrate"/>
    <property type="match status" value="1"/>
</dbReference>
<keyword evidence="3" id="KW-0238">DNA-binding</keyword>
<dbReference type="SUPFAM" id="SSF46785">
    <property type="entry name" value="Winged helix' DNA-binding domain"/>
    <property type="match status" value="1"/>
</dbReference>
<evidence type="ECO:0000256" key="1">
    <source>
        <dbReference type="ARBA" id="ARBA00009437"/>
    </source>
</evidence>
<dbReference type="PRINTS" id="PR00039">
    <property type="entry name" value="HTHLYSR"/>
</dbReference>
<accession>A0A5E6W6T1</accession>
<dbReference type="Gene3D" id="1.10.10.10">
    <property type="entry name" value="Winged helix-like DNA-binding domain superfamily/Winged helix DNA-binding domain"/>
    <property type="match status" value="1"/>
</dbReference>
<name>A0A5E6W6T1_PSEFL</name>
<dbReference type="AlphaFoldDB" id="A0A5E6W6T1"/>
<dbReference type="InterPro" id="IPR005119">
    <property type="entry name" value="LysR_subst-bd"/>
</dbReference>
<keyword evidence="4" id="KW-0804">Transcription</keyword>
<dbReference type="Proteomes" id="UP000326595">
    <property type="component" value="Chromosome"/>
</dbReference>
<dbReference type="EMBL" id="OZ024668">
    <property type="protein sequence ID" value="CAK9892513.1"/>
    <property type="molecule type" value="Genomic_DNA"/>
</dbReference>
<dbReference type="GO" id="GO:0032993">
    <property type="term" value="C:protein-DNA complex"/>
    <property type="evidence" value="ECO:0007669"/>
    <property type="project" value="TreeGrafter"/>
</dbReference>
<evidence type="ECO:0000313" key="7">
    <source>
        <dbReference type="EMBL" id="VVN24197.1"/>
    </source>
</evidence>
<dbReference type="InterPro" id="IPR036390">
    <property type="entry name" value="WH_DNA-bd_sf"/>
</dbReference>
<dbReference type="FunFam" id="1.10.10.10:FF:000001">
    <property type="entry name" value="LysR family transcriptional regulator"/>
    <property type="match status" value="1"/>
</dbReference>
<sequence>MDFRQLRYFVAVYEEGHVGRAAERLSLSQPALSQQIRQLEQNLDVSLFERGNKRLLPTLAAHTLYNHALPLLDGLQRAREALRNFKGQSLRTLAIGVLQTVRPSLVPQLLDRVRKAQPHLVVQIYELSGLEIERRLLNGSLDIGISYLPPRQPGLHGLLLYEDELQLVIPNTHPLREFKKVSLKQAAELPMLLLGEEFQVRQIWQSQLANLGRRPQVQAEMNNMGGILDSLAHTSLATVLPGRAKEVVEDDQQLLWKPLSEPRVPLKIGLVFRDAQRQQASVELLRNLLEEEADPRQIGVSPLDVLG</sequence>
<feature type="domain" description="HTH lysR-type" evidence="5">
    <location>
        <begin position="1"/>
        <end position="58"/>
    </location>
</feature>
<dbReference type="InterPro" id="IPR036388">
    <property type="entry name" value="WH-like_DNA-bd_sf"/>
</dbReference>
<comment type="similarity">
    <text evidence="1">Belongs to the LysR transcriptional regulatory family.</text>
</comment>
<evidence type="ECO:0000259" key="5">
    <source>
        <dbReference type="PROSITE" id="PS50931"/>
    </source>
</evidence>
<reference evidence="6 8" key="2">
    <citation type="submission" date="2024-03" db="EMBL/GenBank/DDBJ databases">
        <authorList>
            <person name="Alaster D. Moffat"/>
            <person name="Govind Chandra"/>
            <person name="Andrew W. Truman"/>
        </authorList>
    </citation>
    <scope>NUCLEOTIDE SEQUENCE [LARGE SCALE GENOMIC DNA]</scope>
    <source>
        <strain evidence="6">PS652</strain>
    </source>
</reference>
<reference evidence="7" key="1">
    <citation type="submission" date="2019-09" db="EMBL/GenBank/DDBJ databases">
        <authorList>
            <person name="Chandra G."/>
            <person name="Truman W A."/>
        </authorList>
    </citation>
    <scope>NUCLEOTIDE SEQUENCE [LARGE SCALE GENOMIC DNA]</scope>
    <source>
        <strain evidence="7">PS652</strain>
    </source>
</reference>
<dbReference type="Gene3D" id="3.40.190.290">
    <property type="match status" value="1"/>
</dbReference>
<dbReference type="GO" id="GO:0003677">
    <property type="term" value="F:DNA binding"/>
    <property type="evidence" value="ECO:0007669"/>
    <property type="project" value="UniProtKB-KW"/>
</dbReference>